<name>A0A090YP30_9BACI</name>
<dbReference type="EMBL" id="JMQC01000008">
    <property type="protein sequence ID" value="KFM99687.1"/>
    <property type="molecule type" value="Genomic_DNA"/>
</dbReference>
<dbReference type="PATRIC" id="fig|1405.8.peg.4566"/>
<dbReference type="AlphaFoldDB" id="A0A090YP30"/>
<evidence type="ECO:0000313" key="1">
    <source>
        <dbReference type="EMBL" id="KFM99687.1"/>
    </source>
</evidence>
<dbReference type="Proteomes" id="UP000029389">
    <property type="component" value="Unassembled WGS sequence"/>
</dbReference>
<accession>A0A090YP30</accession>
<proteinExistence type="predicted"/>
<evidence type="ECO:0000313" key="2">
    <source>
        <dbReference type="Proteomes" id="UP000029389"/>
    </source>
</evidence>
<protein>
    <submittedName>
        <fullName evidence="1">Uncharacterized protein</fullName>
    </submittedName>
</protein>
<reference evidence="1 2" key="1">
    <citation type="submission" date="2014-04" db="EMBL/GenBank/DDBJ databases">
        <authorList>
            <person name="Bishop-Lilly K.A."/>
            <person name="Broomall S.M."/>
            <person name="Chain P.S."/>
            <person name="Chertkov O."/>
            <person name="Coyne S.R."/>
            <person name="Daligault H.E."/>
            <person name="Davenport K.W."/>
            <person name="Erkkila T."/>
            <person name="Frey K.G."/>
            <person name="Gibbons H.S."/>
            <person name="Gu W."/>
            <person name="Jaissle J."/>
            <person name="Johnson S.L."/>
            <person name="Koroleva G.I."/>
            <person name="Ladner J.T."/>
            <person name="Lo C.-C."/>
            <person name="Minogue T.D."/>
            <person name="Munk C."/>
            <person name="Palacios G.F."/>
            <person name="Redden C.L."/>
            <person name="Rosenzweig C.N."/>
            <person name="Scholz M.B."/>
            <person name="Teshima H."/>
            <person name="Xu Y."/>
        </authorList>
    </citation>
    <scope>NUCLEOTIDE SEQUENCE [LARGE SCALE GENOMIC DNA]</scope>
    <source>
        <strain evidence="1 2">BHP</strain>
    </source>
</reference>
<comment type="caution">
    <text evidence="1">The sequence shown here is derived from an EMBL/GenBank/DDBJ whole genome shotgun (WGS) entry which is preliminary data.</text>
</comment>
<gene>
    <name evidence="1" type="ORF">DJ93_4438</name>
</gene>
<organism evidence="1 2">
    <name type="scientific">Bacillus clarus</name>
    <dbReference type="NCBI Taxonomy" id="2338372"/>
    <lineage>
        <taxon>Bacteria</taxon>
        <taxon>Bacillati</taxon>
        <taxon>Bacillota</taxon>
        <taxon>Bacilli</taxon>
        <taxon>Bacillales</taxon>
        <taxon>Bacillaceae</taxon>
        <taxon>Bacillus</taxon>
        <taxon>Bacillus cereus group</taxon>
    </lineage>
</organism>
<sequence>MERNIKDFVFIGHSFGGTVISKVAEQDDHTTMFHTKLAIVARELVEAEID</sequence>